<evidence type="ECO:0000313" key="2">
    <source>
        <dbReference type="Proteomes" id="UP000016638"/>
    </source>
</evidence>
<dbReference type="STRING" id="1125712.HMPREF1316_1510"/>
<dbReference type="Proteomes" id="UP000016638">
    <property type="component" value="Unassembled WGS sequence"/>
</dbReference>
<proteinExistence type="predicted"/>
<accession>U2TA08</accession>
<gene>
    <name evidence="1" type="ORF">HMPREF1316_1510</name>
</gene>
<evidence type="ECO:0000313" key="1">
    <source>
        <dbReference type="EMBL" id="ERL09859.1"/>
    </source>
</evidence>
<dbReference type="RefSeq" id="WP_021725487.1">
    <property type="nucleotide sequence ID" value="NZ_AWEZ01000020.1"/>
</dbReference>
<dbReference type="PATRIC" id="fig|1125712.3.peg.573"/>
<reference evidence="1 2" key="1">
    <citation type="submission" date="2013-08" db="EMBL/GenBank/DDBJ databases">
        <authorList>
            <person name="Durkin A.S."/>
            <person name="Haft D.R."/>
            <person name="McCorrison J."/>
            <person name="Torralba M."/>
            <person name="Gillis M."/>
            <person name="Haft D.H."/>
            <person name="Methe B."/>
            <person name="Sutton G."/>
            <person name="Nelson K.E."/>
        </authorList>
    </citation>
    <scope>NUCLEOTIDE SEQUENCE [LARGE SCALE GENOMIC DNA]</scope>
    <source>
        <strain evidence="1 2">F0195</strain>
    </source>
</reference>
<keyword evidence="2" id="KW-1185">Reference proteome</keyword>
<dbReference type="AlphaFoldDB" id="U2TA08"/>
<organism evidence="1 2">
    <name type="scientific">Olsenella profusa F0195</name>
    <dbReference type="NCBI Taxonomy" id="1125712"/>
    <lineage>
        <taxon>Bacteria</taxon>
        <taxon>Bacillati</taxon>
        <taxon>Actinomycetota</taxon>
        <taxon>Coriobacteriia</taxon>
        <taxon>Coriobacteriales</taxon>
        <taxon>Atopobiaceae</taxon>
        <taxon>Olsenella</taxon>
    </lineage>
</organism>
<dbReference type="EMBL" id="AWEZ01000020">
    <property type="protein sequence ID" value="ERL09859.1"/>
    <property type="molecule type" value="Genomic_DNA"/>
</dbReference>
<comment type="caution">
    <text evidence="1">The sequence shown here is derived from an EMBL/GenBank/DDBJ whole genome shotgun (WGS) entry which is preliminary data.</text>
</comment>
<name>U2TA08_9ACTN</name>
<sequence length="105" mass="12001">MRLVPREHAEDAEWAYVAARLGWTPDQWDGITQAQRVLLARAIEDRDAEEAETLRDALANALANAMAKKGSRAVRLYEDLTAMRRMSPRQARDKMRDIQAHIDGR</sequence>
<protein>
    <submittedName>
        <fullName evidence="1">Uncharacterized protein</fullName>
    </submittedName>
</protein>
<dbReference type="OrthoDB" id="3197093at2"/>